<sequence length="95" mass="10159">MILDQKRLPGLSFVLAVAVEVDLGGVVVLIVFEETGLVAFTLDFRVGVLAAGSLAVLSTGCCVMQASAGEVRTQATTRHERTNDTVFLFIYEVLV</sequence>
<reference evidence="3" key="1">
    <citation type="submission" date="2019-09" db="EMBL/GenBank/DDBJ databases">
        <authorList>
            <person name="Jung D.-H."/>
        </authorList>
    </citation>
    <scope>NUCLEOTIDE SEQUENCE [LARGE SCALE GENOMIC DNA]</scope>
    <source>
        <strain evidence="3">JA-25</strain>
    </source>
</reference>
<dbReference type="Proteomes" id="UP000606008">
    <property type="component" value="Unassembled WGS sequence"/>
</dbReference>
<evidence type="ECO:0000313" key="3">
    <source>
        <dbReference type="Proteomes" id="UP000606008"/>
    </source>
</evidence>
<dbReference type="EMBL" id="WAEL01000003">
    <property type="protein sequence ID" value="NID10260.1"/>
    <property type="molecule type" value="Genomic_DNA"/>
</dbReference>
<name>A0ABX0QGD9_9BACT</name>
<accession>A0ABX0QGD9</accession>
<comment type="caution">
    <text evidence="2">The sequence shown here is derived from an EMBL/GenBank/DDBJ whole genome shotgun (WGS) entry which is preliminary data.</text>
</comment>
<evidence type="ECO:0000313" key="2">
    <source>
        <dbReference type="EMBL" id="NID10260.1"/>
    </source>
</evidence>
<feature type="transmembrane region" description="Helical" evidence="1">
    <location>
        <begin position="44"/>
        <end position="64"/>
    </location>
</feature>
<keyword evidence="3" id="KW-1185">Reference proteome</keyword>
<keyword evidence="1" id="KW-0812">Transmembrane</keyword>
<organism evidence="2 3">
    <name type="scientific">Fibrivirga algicola</name>
    <dbReference type="NCBI Taxonomy" id="2950420"/>
    <lineage>
        <taxon>Bacteria</taxon>
        <taxon>Pseudomonadati</taxon>
        <taxon>Bacteroidota</taxon>
        <taxon>Cytophagia</taxon>
        <taxon>Cytophagales</taxon>
        <taxon>Spirosomataceae</taxon>
        <taxon>Fibrivirga</taxon>
    </lineage>
</organism>
<proteinExistence type="predicted"/>
<gene>
    <name evidence="2" type="ORF">F7231_08745</name>
</gene>
<feature type="transmembrane region" description="Helical" evidence="1">
    <location>
        <begin position="12"/>
        <end position="32"/>
    </location>
</feature>
<reference evidence="3" key="2">
    <citation type="submission" date="2023-07" db="EMBL/GenBank/DDBJ databases">
        <authorList>
            <person name="Jung D.-H."/>
        </authorList>
    </citation>
    <scope>NUCLEOTIDE SEQUENCE [LARGE SCALE GENOMIC DNA]</scope>
    <source>
        <strain evidence="3">JA-25</strain>
    </source>
</reference>
<keyword evidence="1" id="KW-0472">Membrane</keyword>
<keyword evidence="1" id="KW-1133">Transmembrane helix</keyword>
<evidence type="ECO:0000256" key="1">
    <source>
        <dbReference type="SAM" id="Phobius"/>
    </source>
</evidence>
<protein>
    <submittedName>
        <fullName evidence="2">Uncharacterized protein</fullName>
    </submittedName>
</protein>